<dbReference type="Proteomes" id="UP001243375">
    <property type="component" value="Unassembled WGS sequence"/>
</dbReference>
<comment type="caution">
    <text evidence="1">The sequence shown here is derived from an EMBL/GenBank/DDBJ whole genome shotgun (WGS) entry which is preliminary data.</text>
</comment>
<protein>
    <submittedName>
        <fullName evidence="1">Uncharacterized protein</fullName>
    </submittedName>
</protein>
<organism evidence="1 2">
    <name type="scientific">Naganishia vaughanmartiniae</name>
    <dbReference type="NCBI Taxonomy" id="1424756"/>
    <lineage>
        <taxon>Eukaryota</taxon>
        <taxon>Fungi</taxon>
        <taxon>Dikarya</taxon>
        <taxon>Basidiomycota</taxon>
        <taxon>Agaricomycotina</taxon>
        <taxon>Tremellomycetes</taxon>
        <taxon>Filobasidiales</taxon>
        <taxon>Filobasidiaceae</taxon>
        <taxon>Naganishia</taxon>
    </lineage>
</organism>
<sequence>MDELDQLPTVLSLPSNLPYPITISKFLVKPGTTVERGQNILSYSYYVDGRLLREAGDSGSVASGKKRKQGDDTLIAMWQSSVKGEVVQWDESIREGMTVYGPGQRAIHIQQPCSHPVQFSGMCALCGADLSTQDYISTSQAIDVSSYGGAPSRSARPSEGANQGIEISHDDSRVKVSYDQAHKIALEARVKLLTEKRLILVVDLDQTIIHAAVDPTIGEWLDECFGKGSNVCELRAGVGGHPEMSVVEARGPQENQNSADDSAVKVDKDVKMDGQSEEKSGKEEKKPDNPNADAIRDVFRFQLPNELPPHLKGKYRQVIRHEDMCWYYIKPRPGLPEFLEKMSKLYEMHVYTAGSRAYANAVCKGIDPQGKYFSERILSRDESGSAAVKNLKRLFPTDQSMVVIIDDRWEVWSHGPNLVKVVPFDFFVGMGDINSTFVKPRATDVPSIRGSAPPDIAEQDDDASLQDQIALKRAKALEDQMEARPLKKKQEELEKQAESPAPTTEAPGSETKETVSADAQSSFSDSPTVNGSSSESIPHHPKQALLKNDDKELRRVDMVLREIHGRFFDALSQSKSGLRTAPSSEPDPNVLFDVRHIIPHMQRKVLRGCVICFSGIIPLQQPPQENEYWILANMFGASCTQRLSSRVTHLVTGQMDTQKVAEAIRKPGIKVVWRDWLKHSVDMWLRQPEEPYQIRPKSTTSPSKSEKTEFAESKTPPGSPPRSPVVDTDPSTPNTGSVVPVEGDFMLDSNELEDMDKEMEDLLADEDETGSEATDRDSDDTSVTESRPPTPSNRKRPRKSGLSEAATIPGEGSERITKRIRRVRDTRDDAETEFVDHEEHDVEEDYEEYPDEGNAPHLSDFDESDDEADEEEAAGTAIEAADMVNTELANAEAVSDAAMGGPGSTENRLPAT</sequence>
<accession>A0ACC2WSG5</accession>
<name>A0ACC2WSG5_9TREE</name>
<evidence type="ECO:0000313" key="1">
    <source>
        <dbReference type="EMBL" id="KAJ9114700.1"/>
    </source>
</evidence>
<keyword evidence="2" id="KW-1185">Reference proteome</keyword>
<evidence type="ECO:0000313" key="2">
    <source>
        <dbReference type="Proteomes" id="UP001243375"/>
    </source>
</evidence>
<reference evidence="1" key="1">
    <citation type="submission" date="2023-04" db="EMBL/GenBank/DDBJ databases">
        <title>Draft Genome sequencing of Naganishia species isolated from polar environments using Oxford Nanopore Technology.</title>
        <authorList>
            <person name="Leo P."/>
            <person name="Venkateswaran K."/>
        </authorList>
    </citation>
    <scope>NUCLEOTIDE SEQUENCE</scope>
    <source>
        <strain evidence="1">MNA-CCFEE 5425</strain>
    </source>
</reference>
<dbReference type="EMBL" id="JASBWU010000018">
    <property type="protein sequence ID" value="KAJ9114700.1"/>
    <property type="molecule type" value="Genomic_DNA"/>
</dbReference>
<gene>
    <name evidence="1" type="ORF">QFC22_005576</name>
</gene>
<proteinExistence type="predicted"/>